<gene>
    <name evidence="1" type="ORF">Glove_364g33</name>
</gene>
<protein>
    <submittedName>
        <fullName evidence="1">Uncharacterized protein</fullName>
    </submittedName>
</protein>
<comment type="caution">
    <text evidence="1">The sequence shown here is derived from an EMBL/GenBank/DDBJ whole genome shotgun (WGS) entry which is preliminary data.</text>
</comment>
<name>A0A397H8B1_9GLOM</name>
<evidence type="ECO:0000313" key="2">
    <source>
        <dbReference type="Proteomes" id="UP000266861"/>
    </source>
</evidence>
<accession>A0A397H8B1</accession>
<dbReference type="EMBL" id="PQFF01000330">
    <property type="protein sequence ID" value="RHZ59335.1"/>
    <property type="molecule type" value="Genomic_DNA"/>
</dbReference>
<proteinExistence type="predicted"/>
<sequence>MSLNHNNYNDTNDENINKNNKNITFEKINKFIRKSGNSLTVTIIKDDKMNTGRKNRLSRFIQTKFSCTRSSKLSPTSPIQPYIMDDHDYDHRRCRQESQEVVTGTEILSTTILPTIIAAAPNSNLTPIQKLIQQTTQIPITIQSSSYFPIVFDTVESYAVFNVSEKSRKRWGYVKPPNDYKNNCNCYNYCYNRNNNKSNNQNESSLSLSLKKQKRFGFIAPRVEIPNNLPVFEH</sequence>
<keyword evidence="2" id="KW-1185">Reference proteome</keyword>
<dbReference type="AlphaFoldDB" id="A0A397H8B1"/>
<organism evidence="1 2">
    <name type="scientific">Diversispora epigaea</name>
    <dbReference type="NCBI Taxonomy" id="1348612"/>
    <lineage>
        <taxon>Eukaryota</taxon>
        <taxon>Fungi</taxon>
        <taxon>Fungi incertae sedis</taxon>
        <taxon>Mucoromycota</taxon>
        <taxon>Glomeromycotina</taxon>
        <taxon>Glomeromycetes</taxon>
        <taxon>Diversisporales</taxon>
        <taxon>Diversisporaceae</taxon>
        <taxon>Diversispora</taxon>
    </lineage>
</organism>
<evidence type="ECO:0000313" key="1">
    <source>
        <dbReference type="EMBL" id="RHZ59335.1"/>
    </source>
</evidence>
<reference evidence="1 2" key="1">
    <citation type="submission" date="2018-08" db="EMBL/GenBank/DDBJ databases">
        <title>Genome and evolution of the arbuscular mycorrhizal fungus Diversispora epigaea (formerly Glomus versiforme) and its bacterial endosymbionts.</title>
        <authorList>
            <person name="Sun X."/>
            <person name="Fei Z."/>
            <person name="Harrison M."/>
        </authorList>
    </citation>
    <scope>NUCLEOTIDE SEQUENCE [LARGE SCALE GENOMIC DNA]</scope>
    <source>
        <strain evidence="1 2">IT104</strain>
    </source>
</reference>
<dbReference type="Proteomes" id="UP000266861">
    <property type="component" value="Unassembled WGS sequence"/>
</dbReference>